<comment type="caution">
    <text evidence="4">The sequence shown here is derived from an EMBL/GenBank/DDBJ whole genome shotgun (WGS) entry which is preliminary data.</text>
</comment>
<keyword evidence="2" id="KW-0472">Membrane</keyword>
<organism evidence="4 5">
    <name type="scientific">Hydrogenophaga palleronii</name>
    <dbReference type="NCBI Taxonomy" id="65655"/>
    <lineage>
        <taxon>Bacteria</taxon>
        <taxon>Pseudomonadati</taxon>
        <taxon>Pseudomonadota</taxon>
        <taxon>Betaproteobacteria</taxon>
        <taxon>Burkholderiales</taxon>
        <taxon>Comamonadaceae</taxon>
        <taxon>Hydrogenophaga</taxon>
    </lineage>
</organism>
<feature type="compositionally biased region" description="Low complexity" evidence="1">
    <location>
        <begin position="127"/>
        <end position="172"/>
    </location>
</feature>
<keyword evidence="2" id="KW-1133">Transmembrane helix</keyword>
<proteinExistence type="predicted"/>
<protein>
    <recommendedName>
        <fullName evidence="6">Tfp pilus assembly protein FimV</fullName>
    </recommendedName>
</protein>
<feature type="chain" id="PRO_5047179245" description="Tfp pilus assembly protein FimV" evidence="3">
    <location>
        <begin position="20"/>
        <end position="699"/>
    </location>
</feature>
<evidence type="ECO:0008006" key="6">
    <source>
        <dbReference type="Google" id="ProtNLM"/>
    </source>
</evidence>
<feature type="region of interest" description="Disordered" evidence="1">
    <location>
        <begin position="598"/>
        <end position="623"/>
    </location>
</feature>
<dbReference type="EMBL" id="JAVDWU010000001">
    <property type="protein sequence ID" value="MDR7148586.1"/>
    <property type="molecule type" value="Genomic_DNA"/>
</dbReference>
<dbReference type="Proteomes" id="UP001265700">
    <property type="component" value="Unassembled WGS sequence"/>
</dbReference>
<keyword evidence="2" id="KW-0812">Transmembrane</keyword>
<dbReference type="RefSeq" id="WP_310311320.1">
    <property type="nucleotide sequence ID" value="NZ_JAVDWU010000001.1"/>
</dbReference>
<gene>
    <name evidence="4" type="ORF">J2W49_000514</name>
</gene>
<name>A0ABU1WH59_9BURK</name>
<evidence type="ECO:0000256" key="3">
    <source>
        <dbReference type="SAM" id="SignalP"/>
    </source>
</evidence>
<keyword evidence="5" id="KW-1185">Reference proteome</keyword>
<keyword evidence="3" id="KW-0732">Signal</keyword>
<feature type="compositionally biased region" description="Low complexity" evidence="1">
    <location>
        <begin position="180"/>
        <end position="197"/>
    </location>
</feature>
<feature type="region of interest" description="Disordered" evidence="1">
    <location>
        <begin position="370"/>
        <end position="411"/>
    </location>
</feature>
<feature type="transmembrane region" description="Helical" evidence="2">
    <location>
        <begin position="302"/>
        <end position="322"/>
    </location>
</feature>
<reference evidence="4 5" key="1">
    <citation type="submission" date="2023-07" db="EMBL/GenBank/DDBJ databases">
        <title>Sorghum-associated microbial communities from plants grown in Nebraska, USA.</title>
        <authorList>
            <person name="Schachtman D."/>
        </authorList>
    </citation>
    <scope>NUCLEOTIDE SEQUENCE [LARGE SCALE GENOMIC DNA]</scope>
    <source>
        <strain evidence="4 5">4249</strain>
    </source>
</reference>
<feature type="region of interest" description="Disordered" evidence="1">
    <location>
        <begin position="647"/>
        <end position="699"/>
    </location>
</feature>
<evidence type="ECO:0000256" key="1">
    <source>
        <dbReference type="SAM" id="MobiDB-lite"/>
    </source>
</evidence>
<feature type="signal peptide" evidence="3">
    <location>
        <begin position="1"/>
        <end position="19"/>
    </location>
</feature>
<evidence type="ECO:0000313" key="5">
    <source>
        <dbReference type="Proteomes" id="UP001265700"/>
    </source>
</evidence>
<feature type="region of interest" description="Disordered" evidence="1">
    <location>
        <begin position="127"/>
        <end position="209"/>
    </location>
</feature>
<accession>A0ABU1WH59</accession>
<evidence type="ECO:0000313" key="4">
    <source>
        <dbReference type="EMBL" id="MDR7148586.1"/>
    </source>
</evidence>
<sequence length="699" mass="74984">MRQFWLGCILLSTVLSSAAASLGRHSGAAVIGRPLDVRVQVLLAPGEELNALCLAAEVRYGDTLLPSTVVSVSPQRTAPDAEASIRVQAARAIDEPIVMVNVRAGCNASHSRQFVFLADLVPDTQAAQQPAAGPAPVAAAPLPSAGSRPAPGAASVSPDASDAAGAGQASPRRPAPPAARPKAPAQAPSPSVVRRPAAMPPPAPVPRLQLDPVDISLNIERNPTLRLSMTMLSEPTDSEEVRANAARLWAAINASPEDILRDAQKLAVLEAEAQGLRSEEARNQATIAELNASLERSRYVNWLVYLLAALLLMAVAALIVVWRRRGVAQDGEASKAWWSDESKAELAGKPREKSASAKVDDLDLALDFELGEDSGFGGPRQNDPPVSRSRTRESDSIPSIPSRDKRDFSASAIGGSRSVATEELFDIQQQADFFVSLGEDEQAIQVLVNHLADSHEPSPLAYLDLFKLYHRLNRREDYERLRTEFNVVFNAGAPPFEHYTDQSRGLETYEAAFTRIQALWGDARVLDVIEQSIFREAGDGESGGEVFDLEAYRELLLLHAIAKEIVKREAANDAPTNFRHTKVQPLKAAGTIGAPVVAQPSATEGGAGASERHTEPMEAMPPASPRLGLDVDLSELDAYSEFEASLPEVARPVEPTSRPRSLTESSKDGPASNMIDFELLDFVPPSDDASSDPGNQDKN</sequence>
<evidence type="ECO:0000256" key="2">
    <source>
        <dbReference type="SAM" id="Phobius"/>
    </source>
</evidence>